<name>A0A9W3DGH6_RAPSA</name>
<reference evidence="1" key="1">
    <citation type="journal article" date="2019" name="Database">
        <title>The radish genome database (RadishGD): an integrated information resource for radish genomics.</title>
        <authorList>
            <person name="Yu H.J."/>
            <person name="Baek S."/>
            <person name="Lee Y.J."/>
            <person name="Cho A."/>
            <person name="Mun J.H."/>
        </authorList>
    </citation>
    <scope>NUCLEOTIDE SEQUENCE [LARGE SCALE GENOMIC DNA]</scope>
    <source>
        <strain evidence="1">cv. WK10039</strain>
    </source>
</reference>
<dbReference type="RefSeq" id="XP_056862847.1">
    <property type="nucleotide sequence ID" value="XM_057006867.1"/>
</dbReference>
<dbReference type="GeneID" id="108828970"/>
<dbReference type="Proteomes" id="UP000504610">
    <property type="component" value="Chromosome 4"/>
</dbReference>
<evidence type="ECO:0000313" key="1">
    <source>
        <dbReference type="Proteomes" id="UP000504610"/>
    </source>
</evidence>
<keyword evidence="1" id="KW-1185">Reference proteome</keyword>
<accession>A0A9W3DGH6</accession>
<organism evidence="1 2">
    <name type="scientific">Raphanus sativus</name>
    <name type="common">Radish</name>
    <name type="synonym">Raphanus raphanistrum var. sativus</name>
    <dbReference type="NCBI Taxonomy" id="3726"/>
    <lineage>
        <taxon>Eukaryota</taxon>
        <taxon>Viridiplantae</taxon>
        <taxon>Streptophyta</taxon>
        <taxon>Embryophyta</taxon>
        <taxon>Tracheophyta</taxon>
        <taxon>Spermatophyta</taxon>
        <taxon>Magnoliopsida</taxon>
        <taxon>eudicotyledons</taxon>
        <taxon>Gunneridae</taxon>
        <taxon>Pentapetalae</taxon>
        <taxon>rosids</taxon>
        <taxon>malvids</taxon>
        <taxon>Brassicales</taxon>
        <taxon>Brassicaceae</taxon>
        <taxon>Brassiceae</taxon>
        <taxon>Raphanus</taxon>
    </lineage>
</organism>
<dbReference type="KEGG" id="rsz:108828970"/>
<reference evidence="2" key="2">
    <citation type="submission" date="2025-08" db="UniProtKB">
        <authorList>
            <consortium name="RefSeq"/>
        </authorList>
    </citation>
    <scope>IDENTIFICATION</scope>
    <source>
        <tissue evidence="2">Leaf</tissue>
    </source>
</reference>
<protein>
    <submittedName>
        <fullName evidence="2">Uncharacterized protein LOC108828970</fullName>
    </submittedName>
</protein>
<gene>
    <name evidence="2" type="primary">LOC108828970</name>
</gene>
<dbReference type="AlphaFoldDB" id="A0A9W3DGH6"/>
<evidence type="ECO:0000313" key="2">
    <source>
        <dbReference type="RefSeq" id="XP_056862847.1"/>
    </source>
</evidence>
<sequence>MTFMRDLKHHYLEVLEQVTMMVYVFLNCVQTGISINIGRGGGEYSISTFDFLDIALRLTQMAPKVMDSLMTFINSQLSESQNLIIVADSTLPETLMSHRSRFVMTTVKNRPKFKFNGDALSCIKA</sequence>
<proteinExistence type="predicted"/>